<feature type="compositionally biased region" description="Basic and acidic residues" evidence="1">
    <location>
        <begin position="12"/>
        <end position="21"/>
    </location>
</feature>
<dbReference type="PaxDb" id="39947-A0A0P0V556"/>
<keyword evidence="3" id="KW-1185">Reference proteome</keyword>
<dbReference type="Proteomes" id="UP000059680">
    <property type="component" value="Chromosome 1"/>
</dbReference>
<evidence type="ECO:0000313" key="3">
    <source>
        <dbReference type="Proteomes" id="UP000059680"/>
    </source>
</evidence>
<name>A0A0P0V556_ORYSJ</name>
<dbReference type="Gramene" id="Os01t0611950-00">
    <property type="protein sequence ID" value="Os01t0611950-00"/>
    <property type="gene ID" value="Os01g0611950"/>
</dbReference>
<reference evidence="3" key="1">
    <citation type="journal article" date="2005" name="Nature">
        <title>The map-based sequence of the rice genome.</title>
        <authorList>
            <consortium name="International rice genome sequencing project (IRGSP)"/>
            <person name="Matsumoto T."/>
            <person name="Wu J."/>
            <person name="Kanamori H."/>
            <person name="Katayose Y."/>
            <person name="Fujisawa M."/>
            <person name="Namiki N."/>
            <person name="Mizuno H."/>
            <person name="Yamamoto K."/>
            <person name="Antonio B.A."/>
            <person name="Baba T."/>
            <person name="Sakata K."/>
            <person name="Nagamura Y."/>
            <person name="Aoki H."/>
            <person name="Arikawa K."/>
            <person name="Arita K."/>
            <person name="Bito T."/>
            <person name="Chiden Y."/>
            <person name="Fujitsuka N."/>
            <person name="Fukunaka R."/>
            <person name="Hamada M."/>
            <person name="Harada C."/>
            <person name="Hayashi A."/>
            <person name="Hijishita S."/>
            <person name="Honda M."/>
            <person name="Hosokawa S."/>
            <person name="Ichikawa Y."/>
            <person name="Idonuma A."/>
            <person name="Iijima M."/>
            <person name="Ikeda M."/>
            <person name="Ikeno M."/>
            <person name="Ito K."/>
            <person name="Ito S."/>
            <person name="Ito T."/>
            <person name="Ito Y."/>
            <person name="Ito Y."/>
            <person name="Iwabuchi A."/>
            <person name="Kamiya K."/>
            <person name="Karasawa W."/>
            <person name="Kurita K."/>
            <person name="Katagiri S."/>
            <person name="Kikuta A."/>
            <person name="Kobayashi H."/>
            <person name="Kobayashi N."/>
            <person name="Machita K."/>
            <person name="Maehara T."/>
            <person name="Masukawa M."/>
            <person name="Mizubayashi T."/>
            <person name="Mukai Y."/>
            <person name="Nagasaki H."/>
            <person name="Nagata Y."/>
            <person name="Naito S."/>
            <person name="Nakashima M."/>
            <person name="Nakama Y."/>
            <person name="Nakamichi Y."/>
            <person name="Nakamura M."/>
            <person name="Meguro A."/>
            <person name="Negishi M."/>
            <person name="Ohta I."/>
            <person name="Ohta T."/>
            <person name="Okamoto M."/>
            <person name="Ono N."/>
            <person name="Saji S."/>
            <person name="Sakaguchi M."/>
            <person name="Sakai K."/>
            <person name="Shibata M."/>
            <person name="Shimokawa T."/>
            <person name="Song J."/>
            <person name="Takazaki Y."/>
            <person name="Terasawa K."/>
            <person name="Tsugane M."/>
            <person name="Tsuji K."/>
            <person name="Ueda S."/>
            <person name="Waki K."/>
            <person name="Yamagata H."/>
            <person name="Yamamoto M."/>
            <person name="Yamamoto S."/>
            <person name="Yamane H."/>
            <person name="Yoshiki S."/>
            <person name="Yoshihara R."/>
            <person name="Yukawa K."/>
            <person name="Zhong H."/>
            <person name="Yano M."/>
            <person name="Yuan Q."/>
            <person name="Ouyang S."/>
            <person name="Liu J."/>
            <person name="Jones K.M."/>
            <person name="Gansberger K."/>
            <person name="Moffat K."/>
            <person name="Hill J."/>
            <person name="Bera J."/>
            <person name="Fadrosh D."/>
            <person name="Jin S."/>
            <person name="Johri S."/>
            <person name="Kim M."/>
            <person name="Overton L."/>
            <person name="Reardon M."/>
            <person name="Tsitrin T."/>
            <person name="Vuong H."/>
            <person name="Weaver B."/>
            <person name="Ciecko A."/>
            <person name="Tallon L."/>
            <person name="Jackson J."/>
            <person name="Pai G."/>
            <person name="Aken S.V."/>
            <person name="Utterback T."/>
            <person name="Reidmuller S."/>
            <person name="Feldblyum T."/>
            <person name="Hsiao J."/>
            <person name="Zismann V."/>
            <person name="Iobst S."/>
            <person name="de Vazeille A.R."/>
            <person name="Buell C.R."/>
            <person name="Ying K."/>
            <person name="Li Y."/>
            <person name="Lu T."/>
            <person name="Huang Y."/>
            <person name="Zhao Q."/>
            <person name="Feng Q."/>
            <person name="Zhang L."/>
            <person name="Zhu J."/>
            <person name="Weng Q."/>
            <person name="Mu J."/>
            <person name="Lu Y."/>
            <person name="Fan D."/>
            <person name="Liu Y."/>
            <person name="Guan J."/>
            <person name="Zhang Y."/>
            <person name="Yu S."/>
            <person name="Liu X."/>
            <person name="Zhang Y."/>
            <person name="Hong G."/>
            <person name="Han B."/>
            <person name="Choisne N."/>
            <person name="Demange N."/>
            <person name="Orjeda G."/>
            <person name="Samain S."/>
            <person name="Cattolico L."/>
            <person name="Pelletier E."/>
            <person name="Couloux A."/>
            <person name="Segurens B."/>
            <person name="Wincker P."/>
            <person name="D'Hont A."/>
            <person name="Scarpelli C."/>
            <person name="Weissenbach J."/>
            <person name="Salanoubat M."/>
            <person name="Quetier F."/>
            <person name="Yu Y."/>
            <person name="Kim H.R."/>
            <person name="Rambo T."/>
            <person name="Currie J."/>
            <person name="Collura K."/>
            <person name="Luo M."/>
            <person name="Yang T."/>
            <person name="Ammiraju J.S.S."/>
            <person name="Engler F."/>
            <person name="Soderlund C."/>
            <person name="Wing R.A."/>
            <person name="Palmer L.E."/>
            <person name="de la Bastide M."/>
            <person name="Spiegel L."/>
            <person name="Nascimento L."/>
            <person name="Zutavern T."/>
            <person name="O'Shaughnessy A."/>
            <person name="Dike S."/>
            <person name="Dedhia N."/>
            <person name="Preston R."/>
            <person name="Balija V."/>
            <person name="McCombie W.R."/>
            <person name="Chow T."/>
            <person name="Chen H."/>
            <person name="Chung M."/>
            <person name="Chen C."/>
            <person name="Shaw J."/>
            <person name="Wu H."/>
            <person name="Hsiao K."/>
            <person name="Chao Y."/>
            <person name="Chu M."/>
            <person name="Cheng C."/>
            <person name="Hour A."/>
            <person name="Lee P."/>
            <person name="Lin S."/>
            <person name="Lin Y."/>
            <person name="Liou J."/>
            <person name="Liu S."/>
            <person name="Hsing Y."/>
            <person name="Raghuvanshi S."/>
            <person name="Mohanty A."/>
            <person name="Bharti A.K."/>
            <person name="Gaur A."/>
            <person name="Gupta V."/>
            <person name="Kumar D."/>
            <person name="Ravi V."/>
            <person name="Vij S."/>
            <person name="Kapur A."/>
            <person name="Khurana P."/>
            <person name="Khurana P."/>
            <person name="Khurana J.P."/>
            <person name="Tyagi A.K."/>
            <person name="Gaikwad K."/>
            <person name="Singh A."/>
            <person name="Dalal V."/>
            <person name="Srivastava S."/>
            <person name="Dixit A."/>
            <person name="Pal A.K."/>
            <person name="Ghazi I.A."/>
            <person name="Yadav M."/>
            <person name="Pandit A."/>
            <person name="Bhargava A."/>
            <person name="Sureshbabu K."/>
            <person name="Batra K."/>
            <person name="Sharma T.R."/>
            <person name="Mohapatra T."/>
            <person name="Singh N.K."/>
            <person name="Messing J."/>
            <person name="Nelson A.B."/>
            <person name="Fuks G."/>
            <person name="Kavchok S."/>
            <person name="Keizer G."/>
            <person name="Linton E."/>
            <person name="Llaca V."/>
            <person name="Song R."/>
            <person name="Tanyolac B."/>
            <person name="Young S."/>
            <person name="Ho-Il K."/>
            <person name="Hahn J.H."/>
            <person name="Sangsakoo G."/>
            <person name="Vanavichit A."/>
            <person name="de Mattos Luiz.A.T."/>
            <person name="Zimmer P.D."/>
            <person name="Malone G."/>
            <person name="Dellagostin O."/>
            <person name="de Oliveira A.C."/>
            <person name="Bevan M."/>
            <person name="Bancroft I."/>
            <person name="Minx P."/>
            <person name="Cordum H."/>
            <person name="Wilson R."/>
            <person name="Cheng Z."/>
            <person name="Jin W."/>
            <person name="Jiang J."/>
            <person name="Leong S.A."/>
            <person name="Iwama H."/>
            <person name="Gojobori T."/>
            <person name="Itoh T."/>
            <person name="Niimura Y."/>
            <person name="Fujii Y."/>
            <person name="Habara T."/>
            <person name="Sakai H."/>
            <person name="Sato Y."/>
            <person name="Wilson G."/>
            <person name="Kumar K."/>
            <person name="McCouch S."/>
            <person name="Juretic N."/>
            <person name="Hoen D."/>
            <person name="Wright S."/>
            <person name="Bruskiewich R."/>
            <person name="Bureau T."/>
            <person name="Miyao A."/>
            <person name="Hirochika H."/>
            <person name="Nishikawa T."/>
            <person name="Kadowaki K."/>
            <person name="Sugiura M."/>
            <person name="Burr B."/>
            <person name="Sasaki T."/>
        </authorList>
    </citation>
    <scope>NUCLEOTIDE SEQUENCE [LARGE SCALE GENOMIC DNA]</scope>
    <source>
        <strain evidence="3">cv. Nipponbare</strain>
    </source>
</reference>
<dbReference type="AlphaFoldDB" id="A0A0P0V556"/>
<reference evidence="2 3" key="3">
    <citation type="journal article" date="2013" name="Rice">
        <title>Improvement of the Oryza sativa Nipponbare reference genome using next generation sequence and optical map data.</title>
        <authorList>
            <person name="Kawahara Y."/>
            <person name="de la Bastide M."/>
            <person name="Hamilton J.P."/>
            <person name="Kanamori H."/>
            <person name="McCombie W.R."/>
            <person name="Ouyang S."/>
            <person name="Schwartz D.C."/>
            <person name="Tanaka T."/>
            <person name="Wu J."/>
            <person name="Zhou S."/>
            <person name="Childs K.L."/>
            <person name="Davidson R.M."/>
            <person name="Lin H."/>
            <person name="Quesada-Ocampo L."/>
            <person name="Vaillancourt B."/>
            <person name="Sakai H."/>
            <person name="Lee S.S."/>
            <person name="Kim J."/>
            <person name="Numa H."/>
            <person name="Itoh T."/>
            <person name="Buell C.R."/>
            <person name="Matsumoto T."/>
        </authorList>
    </citation>
    <scope>NUCLEOTIDE SEQUENCE [LARGE SCALE GENOMIC DNA]</scope>
    <source>
        <strain evidence="3">cv. Nipponbare</strain>
    </source>
</reference>
<dbReference type="InParanoid" id="A0A0P0V556"/>
<feature type="region of interest" description="Disordered" evidence="1">
    <location>
        <begin position="1"/>
        <end position="94"/>
    </location>
</feature>
<sequence length="94" mass="9622">DRVVVHPFLEASAHHHVEHPRVQGAPLPPHLGEQREGVRGRRAPRRDGEEVGAGLGVRGDPARLHAGVGGGGRASAAGAAQGGEEAAEERGGLP</sequence>
<dbReference type="eggNOG" id="ENOG502R5P5">
    <property type="taxonomic scope" value="Eukaryota"/>
</dbReference>
<feature type="compositionally biased region" description="Low complexity" evidence="1">
    <location>
        <begin position="74"/>
        <end position="84"/>
    </location>
</feature>
<reference evidence="2 3" key="2">
    <citation type="journal article" date="2013" name="Plant Cell Physiol.">
        <title>Rice Annotation Project Database (RAP-DB): an integrative and interactive database for rice genomics.</title>
        <authorList>
            <person name="Sakai H."/>
            <person name="Lee S.S."/>
            <person name="Tanaka T."/>
            <person name="Numa H."/>
            <person name="Kim J."/>
            <person name="Kawahara Y."/>
            <person name="Wakimoto H."/>
            <person name="Yang C.C."/>
            <person name="Iwamoto M."/>
            <person name="Abe T."/>
            <person name="Yamada Y."/>
            <person name="Muto A."/>
            <person name="Inokuchi H."/>
            <person name="Ikemura T."/>
            <person name="Matsumoto T."/>
            <person name="Sasaki T."/>
            <person name="Itoh T."/>
        </authorList>
    </citation>
    <scope>NUCLEOTIDE SEQUENCE [LARGE SCALE GENOMIC DNA]</scope>
    <source>
        <strain evidence="3">cv. Nipponbare</strain>
    </source>
</reference>
<evidence type="ECO:0000313" key="2">
    <source>
        <dbReference type="EMBL" id="BAS73126.1"/>
    </source>
</evidence>
<feature type="compositionally biased region" description="Basic and acidic residues" evidence="1">
    <location>
        <begin position="32"/>
        <end position="49"/>
    </location>
</feature>
<organism evidence="2 3">
    <name type="scientific">Oryza sativa subsp. japonica</name>
    <name type="common">Rice</name>
    <dbReference type="NCBI Taxonomy" id="39947"/>
    <lineage>
        <taxon>Eukaryota</taxon>
        <taxon>Viridiplantae</taxon>
        <taxon>Streptophyta</taxon>
        <taxon>Embryophyta</taxon>
        <taxon>Tracheophyta</taxon>
        <taxon>Spermatophyta</taxon>
        <taxon>Magnoliopsida</taxon>
        <taxon>Liliopsida</taxon>
        <taxon>Poales</taxon>
        <taxon>Poaceae</taxon>
        <taxon>BOP clade</taxon>
        <taxon>Oryzoideae</taxon>
        <taxon>Oryzeae</taxon>
        <taxon>Oryzinae</taxon>
        <taxon>Oryza</taxon>
        <taxon>Oryza sativa</taxon>
    </lineage>
</organism>
<accession>A0A0P0V556</accession>
<proteinExistence type="predicted"/>
<feature type="non-terminal residue" evidence="2">
    <location>
        <position position="1"/>
    </location>
</feature>
<evidence type="ECO:0000256" key="1">
    <source>
        <dbReference type="SAM" id="MobiDB-lite"/>
    </source>
</evidence>
<protein>
    <submittedName>
        <fullName evidence="2">Os01g0611950 protein</fullName>
    </submittedName>
</protein>
<gene>
    <name evidence="2" type="ordered locus">Os01g0611950</name>
    <name evidence="2" type="ORF">OSNPB_010611950</name>
</gene>
<dbReference type="EMBL" id="AP014957">
    <property type="protein sequence ID" value="BAS73126.1"/>
    <property type="molecule type" value="Genomic_DNA"/>
</dbReference>